<dbReference type="InterPro" id="IPR023943">
    <property type="entry name" value="Enolase-ppase_E1"/>
</dbReference>
<dbReference type="Gene3D" id="1.10.720.60">
    <property type="match status" value="1"/>
</dbReference>
<evidence type="ECO:0000256" key="3">
    <source>
        <dbReference type="ARBA" id="ARBA00023167"/>
    </source>
</evidence>
<dbReference type="InterPro" id="IPR023214">
    <property type="entry name" value="HAD_sf"/>
</dbReference>
<gene>
    <name evidence="4" type="primary">UTR4_1</name>
    <name evidence="4" type="ORF">LTR16_001306</name>
</gene>
<evidence type="ECO:0000313" key="4">
    <source>
        <dbReference type="EMBL" id="KAK5294418.1"/>
    </source>
</evidence>
<dbReference type="GO" id="GO:0043874">
    <property type="term" value="F:acireductone synthase activity"/>
    <property type="evidence" value="ECO:0007669"/>
    <property type="project" value="UniProtKB-EC"/>
</dbReference>
<dbReference type="SUPFAM" id="SSF56784">
    <property type="entry name" value="HAD-like"/>
    <property type="match status" value="1"/>
</dbReference>
<dbReference type="EC" id="3.1.3.77" evidence="4"/>
<evidence type="ECO:0000256" key="1">
    <source>
        <dbReference type="ARBA" id="ARBA00022605"/>
    </source>
</evidence>
<name>A0ABR0M8A9_9PEZI</name>
<comment type="caution">
    <text evidence="4">The sequence shown here is derived from an EMBL/GenBank/DDBJ whole genome shotgun (WGS) entry which is preliminary data.</text>
</comment>
<sequence>HHPLVKISTVYVCVKKRRRRVSQACQFPYALKALPDVLAQKWDHPEFEPYRNAFPPEYRTSPEQFKAHVEDLTARDVKIAYLKNLQGKSHISSNHLTGYLWQSGYESHAYATPLYSDVAPHLELWRSTGFDLAIYSSGSVFAQKLLFQYVQKSRDTSETIDPRPLISAWFDTTNAGPKTEMGSYRVIATALGLRYEEVLFLSDNVKEIDAAHEANIPAIVVHREGNPPLPANARDRYTVVTSLAEIEIGGSKSAKIDDRFWKR</sequence>
<dbReference type="NCBIfam" id="TIGR01691">
    <property type="entry name" value="enolase-ppase"/>
    <property type="match status" value="1"/>
</dbReference>
<organism evidence="4 5">
    <name type="scientific">Cryomyces antarcticus</name>
    <dbReference type="NCBI Taxonomy" id="329879"/>
    <lineage>
        <taxon>Eukaryota</taxon>
        <taxon>Fungi</taxon>
        <taxon>Dikarya</taxon>
        <taxon>Ascomycota</taxon>
        <taxon>Pezizomycotina</taxon>
        <taxon>Dothideomycetes</taxon>
        <taxon>Dothideomycetes incertae sedis</taxon>
        <taxon>Cryomyces</taxon>
    </lineage>
</organism>
<dbReference type="InterPro" id="IPR036412">
    <property type="entry name" value="HAD-like_sf"/>
</dbReference>
<evidence type="ECO:0000256" key="2">
    <source>
        <dbReference type="ARBA" id="ARBA00022801"/>
    </source>
</evidence>
<keyword evidence="1" id="KW-0028">Amino-acid biosynthesis</keyword>
<dbReference type="Pfam" id="PF00702">
    <property type="entry name" value="Hydrolase"/>
    <property type="match status" value="1"/>
</dbReference>
<evidence type="ECO:0000313" key="5">
    <source>
        <dbReference type="Proteomes" id="UP001357485"/>
    </source>
</evidence>
<reference evidence="4 5" key="1">
    <citation type="submission" date="2023-08" db="EMBL/GenBank/DDBJ databases">
        <title>Black Yeasts Isolated from many extreme environments.</title>
        <authorList>
            <person name="Coleine C."/>
            <person name="Stajich J.E."/>
            <person name="Selbmann L."/>
        </authorList>
    </citation>
    <scope>NUCLEOTIDE SEQUENCE [LARGE SCALE GENOMIC DNA]</scope>
    <source>
        <strain evidence="4 5">CCFEE 536</strain>
    </source>
</reference>
<dbReference type="PANTHER" id="PTHR20371:SF1">
    <property type="entry name" value="ENOLASE-PHOSPHATASE E1"/>
    <property type="match status" value="1"/>
</dbReference>
<feature type="non-terminal residue" evidence="4">
    <location>
        <position position="1"/>
    </location>
</feature>
<keyword evidence="2 4" id="KW-0378">Hydrolase</keyword>
<dbReference type="PANTHER" id="PTHR20371">
    <property type="entry name" value="ENOLASE-PHOSPHATASE E1"/>
    <property type="match status" value="1"/>
</dbReference>
<keyword evidence="3" id="KW-0486">Methionine biosynthesis</keyword>
<dbReference type="EMBL" id="JAVRRA010000065">
    <property type="protein sequence ID" value="KAK5294418.1"/>
    <property type="molecule type" value="Genomic_DNA"/>
</dbReference>
<dbReference type="Proteomes" id="UP001357485">
    <property type="component" value="Unassembled WGS sequence"/>
</dbReference>
<accession>A0ABR0M8A9</accession>
<dbReference type="Gene3D" id="3.40.50.1000">
    <property type="entry name" value="HAD superfamily/HAD-like"/>
    <property type="match status" value="1"/>
</dbReference>
<proteinExistence type="predicted"/>
<keyword evidence="5" id="KW-1185">Reference proteome</keyword>
<protein>
    <submittedName>
        <fullName evidence="4">Enolase-phosphatase E1</fullName>
        <ecNumber evidence="4">3.1.3.77</ecNumber>
    </submittedName>
</protein>